<feature type="signal peptide" evidence="1">
    <location>
        <begin position="1"/>
        <end position="19"/>
    </location>
</feature>
<proteinExistence type="predicted"/>
<gene>
    <name evidence="2" type="ordered locus">Belba_2246</name>
</gene>
<name>I3Z6E4_BELBD</name>
<dbReference type="Proteomes" id="UP000006050">
    <property type="component" value="Chromosome"/>
</dbReference>
<keyword evidence="3" id="KW-1185">Reference proteome</keyword>
<dbReference type="KEGG" id="bbd:Belba_2246"/>
<dbReference type="OrthoDB" id="826810at2"/>
<accession>I3Z6E4</accession>
<reference evidence="3" key="1">
    <citation type="submission" date="2012-06" db="EMBL/GenBank/DDBJ databases">
        <title>The complete genome of Belliella baltica DSM 15883.</title>
        <authorList>
            <person name="Lucas S."/>
            <person name="Copeland A."/>
            <person name="Lapidus A."/>
            <person name="Goodwin L."/>
            <person name="Pitluck S."/>
            <person name="Peters L."/>
            <person name="Mikhailova N."/>
            <person name="Davenport K."/>
            <person name="Kyrpides N."/>
            <person name="Mavromatis K."/>
            <person name="Pagani I."/>
            <person name="Ivanova N."/>
            <person name="Ovchinnikova G."/>
            <person name="Zeytun A."/>
            <person name="Detter J.C."/>
            <person name="Han C."/>
            <person name="Land M."/>
            <person name="Hauser L."/>
            <person name="Markowitz V."/>
            <person name="Cheng J.-F."/>
            <person name="Hugenholtz P."/>
            <person name="Woyke T."/>
            <person name="Wu D."/>
            <person name="Tindall B."/>
            <person name="Pomrenke H."/>
            <person name="Brambilla E."/>
            <person name="Klenk H.-P."/>
            <person name="Eisen J.A."/>
        </authorList>
    </citation>
    <scope>NUCLEOTIDE SEQUENCE [LARGE SCALE GENOMIC DNA]</scope>
    <source>
        <strain evidence="3">DSM 15883 / CIP 108006 / LMG 21964 / BA134</strain>
    </source>
</reference>
<dbReference type="AlphaFoldDB" id="I3Z6E4"/>
<keyword evidence="1" id="KW-0732">Signal</keyword>
<sequence>MKNLLLTIFLFSFFSLGFAKNPNEKTFLIIFDKVELKNNRTSPEYIELSLMNLFETKSYSGNSDAAIILKTTQDKIDRCLLGDHIVRVNQTTITTLNDVAFQIIDLEQSKGVYQAFLSSIESKIEKSSKKSSNFFLNQLQTLKVRSRIVF</sequence>
<evidence type="ECO:0000313" key="2">
    <source>
        <dbReference type="EMBL" id="AFL84812.1"/>
    </source>
</evidence>
<dbReference type="EMBL" id="CP003281">
    <property type="protein sequence ID" value="AFL84812.1"/>
    <property type="molecule type" value="Genomic_DNA"/>
</dbReference>
<protein>
    <recommendedName>
        <fullName evidence="4">Curli production assembly/transport component CsgE</fullName>
    </recommendedName>
</protein>
<evidence type="ECO:0000256" key="1">
    <source>
        <dbReference type="SAM" id="SignalP"/>
    </source>
</evidence>
<dbReference type="RefSeq" id="WP_014772771.1">
    <property type="nucleotide sequence ID" value="NC_018010.1"/>
</dbReference>
<dbReference type="HOGENOM" id="CLU_1822326_0_0_10"/>
<evidence type="ECO:0000313" key="3">
    <source>
        <dbReference type="Proteomes" id="UP000006050"/>
    </source>
</evidence>
<dbReference type="STRING" id="866536.Belba_2246"/>
<feature type="chain" id="PRO_5003684419" description="Curli production assembly/transport component CsgE" evidence="1">
    <location>
        <begin position="20"/>
        <end position="150"/>
    </location>
</feature>
<evidence type="ECO:0008006" key="4">
    <source>
        <dbReference type="Google" id="ProtNLM"/>
    </source>
</evidence>
<organism evidence="2 3">
    <name type="scientific">Belliella baltica (strain DSM 15883 / CIP 108006 / LMG 21964 / BA134)</name>
    <dbReference type="NCBI Taxonomy" id="866536"/>
    <lineage>
        <taxon>Bacteria</taxon>
        <taxon>Pseudomonadati</taxon>
        <taxon>Bacteroidota</taxon>
        <taxon>Cytophagia</taxon>
        <taxon>Cytophagales</taxon>
        <taxon>Cyclobacteriaceae</taxon>
        <taxon>Belliella</taxon>
    </lineage>
</organism>